<proteinExistence type="predicted"/>
<dbReference type="EMBL" id="CP073344">
    <property type="protein sequence ID" value="UTW03440.1"/>
    <property type="molecule type" value="Genomic_DNA"/>
</dbReference>
<keyword evidence="2" id="KW-1185">Reference proteome</keyword>
<name>A0ABY5GWI0_9GAMM</name>
<dbReference type="Proteomes" id="UP001059950">
    <property type="component" value="Chromosome"/>
</dbReference>
<protein>
    <submittedName>
        <fullName evidence="1">Uncharacterized protein</fullName>
    </submittedName>
</protein>
<gene>
    <name evidence="1" type="ORF">KDX31_19365</name>
</gene>
<sequence length="144" mass="16290">MRRFWLGLLLAIIVGVFYSWLNAPEWLEGWNEEHQQMVEQQRQAGIAAGIETDQQGCVSEALQRVESCQESEYRCTVSGGTFFKACWESSQPSVGICNTIPAYHETATEDDKAWVKDRCTELGLRATGCRLIMRQQQQLCGAQP</sequence>
<evidence type="ECO:0000313" key="1">
    <source>
        <dbReference type="EMBL" id="UTW03440.1"/>
    </source>
</evidence>
<reference evidence="1" key="1">
    <citation type="submission" date="2021-04" db="EMBL/GenBank/DDBJ databases">
        <title>Oceanospirillales bacteria with DddD are important DMSP degraders in coastal seawater.</title>
        <authorList>
            <person name="Liu J."/>
        </authorList>
    </citation>
    <scope>NUCLEOTIDE SEQUENCE</scope>
    <source>
        <strain evidence="1">GY6</strain>
    </source>
</reference>
<organism evidence="1 2">
    <name type="scientific">Amphritea atlantica</name>
    <dbReference type="NCBI Taxonomy" id="355243"/>
    <lineage>
        <taxon>Bacteria</taxon>
        <taxon>Pseudomonadati</taxon>
        <taxon>Pseudomonadota</taxon>
        <taxon>Gammaproteobacteria</taxon>
        <taxon>Oceanospirillales</taxon>
        <taxon>Oceanospirillaceae</taxon>
        <taxon>Amphritea</taxon>
    </lineage>
</organism>
<evidence type="ECO:0000313" key="2">
    <source>
        <dbReference type="Proteomes" id="UP001059950"/>
    </source>
</evidence>
<accession>A0ABY5GWI0</accession>